<dbReference type="Proteomes" id="UP001159363">
    <property type="component" value="Chromosome X"/>
</dbReference>
<proteinExistence type="predicted"/>
<accession>A0ABQ9HN96</accession>
<dbReference type="EMBL" id="JARBHB010000004">
    <property type="protein sequence ID" value="KAJ8885854.1"/>
    <property type="molecule type" value="Genomic_DNA"/>
</dbReference>
<comment type="caution">
    <text evidence="1">The sequence shown here is derived from an EMBL/GenBank/DDBJ whole genome shotgun (WGS) entry which is preliminary data.</text>
</comment>
<protein>
    <submittedName>
        <fullName evidence="1">Uncharacterized protein</fullName>
    </submittedName>
</protein>
<organism evidence="1 2">
    <name type="scientific">Dryococelus australis</name>
    <dbReference type="NCBI Taxonomy" id="614101"/>
    <lineage>
        <taxon>Eukaryota</taxon>
        <taxon>Metazoa</taxon>
        <taxon>Ecdysozoa</taxon>
        <taxon>Arthropoda</taxon>
        <taxon>Hexapoda</taxon>
        <taxon>Insecta</taxon>
        <taxon>Pterygota</taxon>
        <taxon>Neoptera</taxon>
        <taxon>Polyneoptera</taxon>
        <taxon>Phasmatodea</taxon>
        <taxon>Verophasmatodea</taxon>
        <taxon>Anareolatae</taxon>
        <taxon>Phasmatidae</taxon>
        <taxon>Eurycanthinae</taxon>
        <taxon>Dryococelus</taxon>
    </lineage>
</organism>
<keyword evidence="2" id="KW-1185">Reference proteome</keyword>
<gene>
    <name evidence="1" type="ORF">PR048_012060</name>
</gene>
<evidence type="ECO:0000313" key="1">
    <source>
        <dbReference type="EMBL" id="KAJ8885854.1"/>
    </source>
</evidence>
<reference evidence="1 2" key="1">
    <citation type="submission" date="2023-02" db="EMBL/GenBank/DDBJ databases">
        <title>LHISI_Scaffold_Assembly.</title>
        <authorList>
            <person name="Stuart O.P."/>
            <person name="Cleave R."/>
            <person name="Magrath M.J.L."/>
            <person name="Mikheyev A.S."/>
        </authorList>
    </citation>
    <scope>NUCLEOTIDE SEQUENCE [LARGE SCALE GENOMIC DNA]</scope>
    <source>
        <strain evidence="1">Daus_M_001</strain>
        <tissue evidence="1">Leg muscle</tissue>
    </source>
</reference>
<sequence length="132" mass="14749">MKFFLAASGNFIPLSEVKIADDVSAEISKSIPLLEHCRLLQPNQRTCEHSISDITSVTRVLPVDIDLDMLVDEWKILQQEDVCNAYDCIEGYWKYPNVTLVVNATLCLSHGNANVGCNFSVSGKFLTKIKDQ</sequence>
<name>A0ABQ9HN96_9NEOP</name>
<evidence type="ECO:0000313" key="2">
    <source>
        <dbReference type="Proteomes" id="UP001159363"/>
    </source>
</evidence>